<reference evidence="1" key="1">
    <citation type="submission" date="2018-04" db="EMBL/GenBank/DDBJ databases">
        <title>Whole genome sequencing of Hypsizygus marmoreus.</title>
        <authorList>
            <person name="Choi I.-G."/>
            <person name="Min B."/>
            <person name="Kim J.-G."/>
            <person name="Kim S."/>
            <person name="Oh Y.-L."/>
            <person name="Kong W.-S."/>
            <person name="Park H."/>
            <person name="Jeong J."/>
            <person name="Song E.-S."/>
        </authorList>
    </citation>
    <scope>NUCLEOTIDE SEQUENCE [LARGE SCALE GENOMIC DNA]</scope>
    <source>
        <strain evidence="1">51987-8</strain>
    </source>
</reference>
<dbReference type="AlphaFoldDB" id="A0A369JK52"/>
<evidence type="ECO:0000313" key="1">
    <source>
        <dbReference type="EMBL" id="RDB19166.1"/>
    </source>
</evidence>
<protein>
    <submittedName>
        <fullName evidence="1">Uncharacterized protein</fullName>
    </submittedName>
</protein>
<gene>
    <name evidence="1" type="ORF">Hypma_014203</name>
</gene>
<dbReference type="EMBL" id="LUEZ02000083">
    <property type="protein sequence ID" value="RDB19166.1"/>
    <property type="molecule type" value="Genomic_DNA"/>
</dbReference>
<dbReference type="InParanoid" id="A0A369JK52"/>
<organism evidence="1 2">
    <name type="scientific">Hypsizygus marmoreus</name>
    <name type="common">White beech mushroom</name>
    <name type="synonym">Agaricus marmoreus</name>
    <dbReference type="NCBI Taxonomy" id="39966"/>
    <lineage>
        <taxon>Eukaryota</taxon>
        <taxon>Fungi</taxon>
        <taxon>Dikarya</taxon>
        <taxon>Basidiomycota</taxon>
        <taxon>Agaricomycotina</taxon>
        <taxon>Agaricomycetes</taxon>
        <taxon>Agaricomycetidae</taxon>
        <taxon>Agaricales</taxon>
        <taxon>Tricholomatineae</taxon>
        <taxon>Lyophyllaceae</taxon>
        <taxon>Hypsizygus</taxon>
    </lineage>
</organism>
<evidence type="ECO:0000313" key="2">
    <source>
        <dbReference type="Proteomes" id="UP000076154"/>
    </source>
</evidence>
<accession>A0A369JK52</accession>
<comment type="caution">
    <text evidence="1">The sequence shown here is derived from an EMBL/GenBank/DDBJ whole genome shotgun (WGS) entry which is preliminary data.</text>
</comment>
<keyword evidence="2" id="KW-1185">Reference proteome</keyword>
<dbReference type="Proteomes" id="UP000076154">
    <property type="component" value="Unassembled WGS sequence"/>
</dbReference>
<proteinExistence type="predicted"/>
<sequence length="133" mass="15137">MLISGDLVLDFFDRNLPSDPDLEVWVEHPSALDIGRWFLTIGYIYIPSNDRFRDFKAAHIRGTAAWIIEGGINITPIPVRRFIFRNRLTEKTIILRTVGGSPLQAILNFPSTCTMNIVSHDVAVSFYPRATFE</sequence>
<dbReference type="OrthoDB" id="3041043at2759"/>
<name>A0A369JK52_HYPMA</name>